<dbReference type="InterPro" id="IPR012910">
    <property type="entry name" value="Plug_dom"/>
</dbReference>
<dbReference type="Gene3D" id="2.170.130.10">
    <property type="entry name" value="TonB-dependent receptor, plug domain"/>
    <property type="match status" value="1"/>
</dbReference>
<sequence length="585" mass="67495">MKHLLPTFLFLLFSHVYSQETLRTIRGSVSDGQGPLEDVNISIKNTDRLAKTDQFGKYEISAREGETLVYSHVGKETLEILVEDVTTFLNVALKDEIQELEEVVVTKKKYRRTQNELLEEYDTDKNLIKTFYGVMDTKMIPSRVQIIDEKNINPSTIDILTLLRAQVPNILTPTSTVGLNLNDIQVFFRRGITSIKIRTPVLFEVDGVLLQQVPMFLDIQNIERIAVIQGLGALNKYGSQAAGGLIIINTKTANFNREPGKSGPYDQAMLRDNFFEKGDALDPRDMAMPIYLKTLRSTTNLGEAKESYTQLEKVNGRSPYFYLDTRSYFQKEWQDKTMVEMITKTIEARYSDNPIILKALAYQMDEEGNYEASMELYKKVFVLRPHYQQSYHDLANAYRNNGKIERAALLYARHQFLLREGFFSKSDTFSNILNRDFNNLVGQEGEVLSQEKVFYVSDEDDFNGTRLVFEWNDGEAEFELQFVNGNKQYYTFKHTAFDNEELIKDEKQNGFSCQEHLIYDPEGIRQVNANYLGNKSLTPTYVKATVYQNYGKPSQQQESRVFKLMAKNRNQELFRIQANGILSIR</sequence>
<dbReference type="RefSeq" id="WP_120711602.1">
    <property type="nucleotide sequence ID" value="NZ_RBCJ01000002.1"/>
</dbReference>
<keyword evidence="4" id="KW-1185">Reference proteome</keyword>
<dbReference type="GO" id="GO:0015344">
    <property type="term" value="F:siderophore uptake transmembrane transporter activity"/>
    <property type="evidence" value="ECO:0007669"/>
    <property type="project" value="TreeGrafter"/>
</dbReference>
<dbReference type="OrthoDB" id="1079187at2"/>
<keyword evidence="1" id="KW-0732">Signal</keyword>
<gene>
    <name evidence="3" type="ORF">D7Z94_11015</name>
</gene>
<dbReference type="Proteomes" id="UP000276603">
    <property type="component" value="Unassembled WGS sequence"/>
</dbReference>
<dbReference type="GO" id="GO:0009279">
    <property type="term" value="C:cell outer membrane"/>
    <property type="evidence" value="ECO:0007669"/>
    <property type="project" value="TreeGrafter"/>
</dbReference>
<dbReference type="Gene3D" id="1.25.40.10">
    <property type="entry name" value="Tetratricopeptide repeat domain"/>
    <property type="match status" value="1"/>
</dbReference>
<evidence type="ECO:0000313" key="3">
    <source>
        <dbReference type="EMBL" id="RKN81444.1"/>
    </source>
</evidence>
<evidence type="ECO:0000259" key="2">
    <source>
        <dbReference type="Pfam" id="PF07715"/>
    </source>
</evidence>
<dbReference type="PANTHER" id="PTHR30069:SF29">
    <property type="entry name" value="HEMOGLOBIN AND HEMOGLOBIN-HAPTOGLOBIN-BINDING PROTEIN 1-RELATED"/>
    <property type="match status" value="1"/>
</dbReference>
<dbReference type="InterPro" id="IPR037066">
    <property type="entry name" value="Plug_dom_sf"/>
</dbReference>
<proteinExistence type="predicted"/>
<name>A0A3B0CA39_9FLAO</name>
<dbReference type="Pfam" id="PF07715">
    <property type="entry name" value="Plug"/>
    <property type="match status" value="1"/>
</dbReference>
<comment type="caution">
    <text evidence="3">The sequence shown here is derived from an EMBL/GenBank/DDBJ whole genome shotgun (WGS) entry which is preliminary data.</text>
</comment>
<dbReference type="InterPro" id="IPR011990">
    <property type="entry name" value="TPR-like_helical_dom_sf"/>
</dbReference>
<dbReference type="SUPFAM" id="SSF49464">
    <property type="entry name" value="Carboxypeptidase regulatory domain-like"/>
    <property type="match status" value="1"/>
</dbReference>
<accession>A0A3B0CA39</accession>
<dbReference type="InterPro" id="IPR039426">
    <property type="entry name" value="TonB-dep_rcpt-like"/>
</dbReference>
<dbReference type="AlphaFoldDB" id="A0A3B0CA39"/>
<protein>
    <recommendedName>
        <fullName evidence="2">TonB-dependent receptor plug domain-containing protein</fullName>
    </recommendedName>
</protein>
<feature type="domain" description="TonB-dependent receptor plug" evidence="2">
    <location>
        <begin position="138"/>
        <end position="244"/>
    </location>
</feature>
<dbReference type="PANTHER" id="PTHR30069">
    <property type="entry name" value="TONB-DEPENDENT OUTER MEMBRANE RECEPTOR"/>
    <property type="match status" value="1"/>
</dbReference>
<dbReference type="EMBL" id="RBCJ01000002">
    <property type="protein sequence ID" value="RKN81444.1"/>
    <property type="molecule type" value="Genomic_DNA"/>
</dbReference>
<reference evidence="3 4" key="1">
    <citation type="submission" date="2018-10" db="EMBL/GenBank/DDBJ databases">
        <title>Ulvibacterium marinum gen. nov., sp. nov., a novel marine bacterium of the family Flavobacteriaceae, isolated from a culture of the green alga Ulva prolifera.</title>
        <authorList>
            <person name="Zhang Z."/>
        </authorList>
    </citation>
    <scope>NUCLEOTIDE SEQUENCE [LARGE SCALE GENOMIC DNA]</scope>
    <source>
        <strain evidence="3 4">CCMM003</strain>
    </source>
</reference>
<dbReference type="SUPFAM" id="SSF56935">
    <property type="entry name" value="Porins"/>
    <property type="match status" value="1"/>
</dbReference>
<evidence type="ECO:0000256" key="1">
    <source>
        <dbReference type="ARBA" id="ARBA00022729"/>
    </source>
</evidence>
<dbReference type="GO" id="GO:0044718">
    <property type="term" value="P:siderophore transmembrane transport"/>
    <property type="evidence" value="ECO:0007669"/>
    <property type="project" value="TreeGrafter"/>
</dbReference>
<organism evidence="3 4">
    <name type="scientific">Ulvibacterium marinum</name>
    <dbReference type="NCBI Taxonomy" id="2419782"/>
    <lineage>
        <taxon>Bacteria</taxon>
        <taxon>Pseudomonadati</taxon>
        <taxon>Bacteroidota</taxon>
        <taxon>Flavobacteriia</taxon>
        <taxon>Flavobacteriales</taxon>
        <taxon>Flavobacteriaceae</taxon>
        <taxon>Ulvibacterium</taxon>
    </lineage>
</organism>
<evidence type="ECO:0000313" key="4">
    <source>
        <dbReference type="Proteomes" id="UP000276603"/>
    </source>
</evidence>
<dbReference type="InterPro" id="IPR008969">
    <property type="entry name" value="CarboxyPept-like_regulatory"/>
</dbReference>
<dbReference type="Pfam" id="PF13715">
    <property type="entry name" value="CarbopepD_reg_2"/>
    <property type="match status" value="1"/>
</dbReference>